<gene>
    <name evidence="1" type="ORF">ACWI_10900</name>
</gene>
<proteinExistence type="predicted"/>
<accession>A0A1F2PKS1</accession>
<dbReference type="AlphaFoldDB" id="A0A1F2PKS1"/>
<evidence type="ECO:0000313" key="1">
    <source>
        <dbReference type="EMBL" id="OFV71362.1"/>
    </source>
</evidence>
<comment type="caution">
    <text evidence="1">The sequence shown here is derived from an EMBL/GenBank/DDBJ whole genome shotgun (WGS) entry which is preliminary data.</text>
</comment>
<dbReference type="RefSeq" id="WP_175440907.1">
    <property type="nucleotide sequence ID" value="NZ_LKEU01000023.1"/>
</dbReference>
<organism evidence="1 2">
    <name type="scientific">Acetobacterium wieringae</name>
    <dbReference type="NCBI Taxonomy" id="52694"/>
    <lineage>
        <taxon>Bacteria</taxon>
        <taxon>Bacillati</taxon>
        <taxon>Bacillota</taxon>
        <taxon>Clostridia</taxon>
        <taxon>Eubacteriales</taxon>
        <taxon>Eubacteriaceae</taxon>
        <taxon>Acetobacterium</taxon>
    </lineage>
</organism>
<evidence type="ECO:0000313" key="2">
    <source>
        <dbReference type="Proteomes" id="UP000176244"/>
    </source>
</evidence>
<sequence>MKIDVFAWILTGFKILDKIEVFVKKWAKSEKYQKTATMIAGFSYISILALCFL</sequence>
<reference evidence="1 2" key="1">
    <citation type="submission" date="2015-09" db="EMBL/GenBank/DDBJ databases">
        <title>Genome sequence of Acetobacterium wieringae DSM 1911.</title>
        <authorList>
            <person name="Poehlein A."/>
            <person name="Bengelsdorf F.R."/>
            <person name="Schiel-Bengelsdorf B."/>
            <person name="Duerre P."/>
            <person name="Daniel R."/>
        </authorList>
    </citation>
    <scope>NUCLEOTIDE SEQUENCE [LARGE SCALE GENOMIC DNA]</scope>
    <source>
        <strain evidence="1 2">DSM 1911</strain>
    </source>
</reference>
<dbReference type="EMBL" id="LKEU01000023">
    <property type="protein sequence ID" value="OFV71362.1"/>
    <property type="molecule type" value="Genomic_DNA"/>
</dbReference>
<protein>
    <submittedName>
        <fullName evidence="1">Uncharacterized protein</fullName>
    </submittedName>
</protein>
<name>A0A1F2PKS1_9FIRM</name>
<dbReference type="Proteomes" id="UP000176244">
    <property type="component" value="Unassembled WGS sequence"/>
</dbReference>
<dbReference type="STRING" id="52694.ACWI_10900"/>